<evidence type="ECO:0000256" key="1">
    <source>
        <dbReference type="SAM" id="MobiDB-lite"/>
    </source>
</evidence>
<dbReference type="Proteomes" id="UP001299235">
    <property type="component" value="Unassembled WGS sequence"/>
</dbReference>
<organism evidence="2 3">
    <name type="scientific">Hominisplanchenecus faecis</name>
    <dbReference type="NCBI Taxonomy" id="2885351"/>
    <lineage>
        <taxon>Bacteria</taxon>
        <taxon>Bacillati</taxon>
        <taxon>Bacillota</taxon>
        <taxon>Clostridia</taxon>
        <taxon>Lachnospirales</taxon>
        <taxon>Lachnospiraceae</taxon>
        <taxon>Hominisplanchenecus</taxon>
    </lineage>
</organism>
<feature type="region of interest" description="Disordered" evidence="1">
    <location>
        <begin position="1"/>
        <end position="29"/>
    </location>
</feature>
<protein>
    <submittedName>
        <fullName evidence="2">Uncharacterized protein</fullName>
    </submittedName>
</protein>
<proteinExistence type="predicted"/>
<evidence type="ECO:0000313" key="3">
    <source>
        <dbReference type="Proteomes" id="UP001299235"/>
    </source>
</evidence>
<keyword evidence="3" id="KW-1185">Reference proteome</keyword>
<comment type="caution">
    <text evidence="2">The sequence shown here is derived from an EMBL/GenBank/DDBJ whole genome shotgun (WGS) entry which is preliminary data.</text>
</comment>
<gene>
    <name evidence="2" type="ORF">LKD42_12755</name>
</gene>
<name>A0ABS8EYF1_9FIRM</name>
<accession>A0ABS8EYF1</accession>
<evidence type="ECO:0000313" key="2">
    <source>
        <dbReference type="EMBL" id="MCC2150097.1"/>
    </source>
</evidence>
<reference evidence="2 3" key="1">
    <citation type="submission" date="2021-10" db="EMBL/GenBank/DDBJ databases">
        <title>Anaerobic single-cell dispensing facilitates the cultivation of human gut bacteria.</title>
        <authorList>
            <person name="Afrizal A."/>
        </authorList>
    </citation>
    <scope>NUCLEOTIDE SEQUENCE [LARGE SCALE GENOMIC DNA]</scope>
    <source>
        <strain evidence="2 3">CLA-AA-H246</strain>
    </source>
</reference>
<dbReference type="RefSeq" id="WP_248835945.1">
    <property type="nucleotide sequence ID" value="NZ_JAJEQE010000056.1"/>
</dbReference>
<sequence>MERLSVIPQEKEASARKRGELESGRKILEEKQRENQKITEKLQDKERNLAEKSI</sequence>
<dbReference type="EMBL" id="JAJEQE010000056">
    <property type="protein sequence ID" value="MCC2150097.1"/>
    <property type="molecule type" value="Genomic_DNA"/>
</dbReference>